<dbReference type="InterPro" id="IPR053967">
    <property type="entry name" value="LlgE_F_G-like_D1"/>
</dbReference>
<keyword evidence="9" id="KW-0969">Cilium</keyword>
<dbReference type="Pfam" id="PF00460">
    <property type="entry name" value="Flg_bb_rod"/>
    <property type="match status" value="1"/>
</dbReference>
<dbReference type="AlphaFoldDB" id="A0A318EVE5"/>
<dbReference type="GO" id="GO:0009424">
    <property type="term" value="C:bacterial-type flagellum hook"/>
    <property type="evidence" value="ECO:0007669"/>
    <property type="project" value="TreeGrafter"/>
</dbReference>
<evidence type="ECO:0000313" key="10">
    <source>
        <dbReference type="Proteomes" id="UP000247523"/>
    </source>
</evidence>
<dbReference type="RefSeq" id="WP_110290534.1">
    <property type="nucleotide sequence ID" value="NZ_QICS01000002.1"/>
</dbReference>
<dbReference type="InterPro" id="IPR020013">
    <property type="entry name" value="Flagellar_FlgE/F/G"/>
</dbReference>
<organism evidence="9 10">
    <name type="scientific">Lachnotalea glycerini</name>
    <dbReference type="NCBI Taxonomy" id="1763509"/>
    <lineage>
        <taxon>Bacteria</taxon>
        <taxon>Bacillati</taxon>
        <taxon>Bacillota</taxon>
        <taxon>Clostridia</taxon>
        <taxon>Lachnospirales</taxon>
        <taxon>Lachnospiraceae</taxon>
        <taxon>Lachnotalea</taxon>
    </lineage>
</organism>
<dbReference type="GO" id="GO:0009425">
    <property type="term" value="C:bacterial-type flagellum basal body"/>
    <property type="evidence" value="ECO:0007669"/>
    <property type="project" value="UniProtKB-SubCell"/>
</dbReference>
<feature type="region of interest" description="Disordered" evidence="5">
    <location>
        <begin position="324"/>
        <end position="348"/>
    </location>
</feature>
<feature type="domain" description="Flagellar basal-body/hook protein C-terminal" evidence="7">
    <location>
        <begin position="425"/>
        <end position="469"/>
    </location>
</feature>
<evidence type="ECO:0000256" key="4">
    <source>
        <dbReference type="RuleBase" id="RU362116"/>
    </source>
</evidence>
<proteinExistence type="inferred from homology"/>
<evidence type="ECO:0000259" key="7">
    <source>
        <dbReference type="Pfam" id="PF06429"/>
    </source>
</evidence>
<evidence type="ECO:0000256" key="3">
    <source>
        <dbReference type="ARBA" id="ARBA00023143"/>
    </source>
</evidence>
<evidence type="ECO:0000259" key="6">
    <source>
        <dbReference type="Pfam" id="PF00460"/>
    </source>
</evidence>
<evidence type="ECO:0000256" key="5">
    <source>
        <dbReference type="SAM" id="MobiDB-lite"/>
    </source>
</evidence>
<accession>A0A318EVE5</accession>
<dbReference type="GO" id="GO:0071978">
    <property type="term" value="P:bacterial-type flagellum-dependent swarming motility"/>
    <property type="evidence" value="ECO:0007669"/>
    <property type="project" value="TreeGrafter"/>
</dbReference>
<name>A0A318EVE5_9FIRM</name>
<feature type="domain" description="Flagellar basal body rod protein N-terminal" evidence="6">
    <location>
        <begin position="5"/>
        <end position="35"/>
    </location>
</feature>
<reference evidence="9 10" key="1">
    <citation type="submission" date="2018-05" db="EMBL/GenBank/DDBJ databases">
        <title>Genomic Encyclopedia of Type Strains, Phase IV (KMG-IV): sequencing the most valuable type-strain genomes for metagenomic binning, comparative biology and taxonomic classification.</title>
        <authorList>
            <person name="Goeker M."/>
        </authorList>
    </citation>
    <scope>NUCLEOTIDE SEQUENCE [LARGE SCALE GENOMIC DNA]</scope>
    <source>
        <strain evidence="9 10">DSM 28816</strain>
    </source>
</reference>
<comment type="subcellular location">
    <subcellularLocation>
        <location evidence="1 4">Bacterial flagellum basal body</location>
    </subcellularLocation>
</comment>
<dbReference type="InterPro" id="IPR037925">
    <property type="entry name" value="FlgE/F/G-like"/>
</dbReference>
<dbReference type="GO" id="GO:0005829">
    <property type="term" value="C:cytosol"/>
    <property type="evidence" value="ECO:0007669"/>
    <property type="project" value="TreeGrafter"/>
</dbReference>
<dbReference type="InterPro" id="IPR001444">
    <property type="entry name" value="Flag_bb_rod_N"/>
</dbReference>
<dbReference type="PANTHER" id="PTHR30435:SF1">
    <property type="entry name" value="FLAGELLAR HOOK PROTEIN FLGE"/>
    <property type="match status" value="1"/>
</dbReference>
<comment type="caution">
    <text evidence="9">The sequence shown here is derived from an EMBL/GenBank/DDBJ whole genome shotgun (WGS) entry which is preliminary data.</text>
</comment>
<dbReference type="PANTHER" id="PTHR30435">
    <property type="entry name" value="FLAGELLAR PROTEIN"/>
    <property type="match status" value="1"/>
</dbReference>
<dbReference type="InterPro" id="IPR010930">
    <property type="entry name" value="Flg_bb/hook_C_dom"/>
</dbReference>
<keyword evidence="9" id="KW-0282">Flagellum</keyword>
<dbReference type="Pfam" id="PF06429">
    <property type="entry name" value="Flg_bbr_C"/>
    <property type="match status" value="1"/>
</dbReference>
<protein>
    <recommendedName>
        <fullName evidence="4">Flagellar hook protein FlgE</fullName>
    </recommendedName>
</protein>
<comment type="similarity">
    <text evidence="2 4">Belongs to the flagella basal body rod proteins family.</text>
</comment>
<dbReference type="Pfam" id="PF22692">
    <property type="entry name" value="LlgE_F_G_D1"/>
    <property type="match status" value="1"/>
</dbReference>
<evidence type="ECO:0000313" key="9">
    <source>
        <dbReference type="EMBL" id="PXV93510.1"/>
    </source>
</evidence>
<evidence type="ECO:0000259" key="8">
    <source>
        <dbReference type="Pfam" id="PF22692"/>
    </source>
</evidence>
<keyword evidence="9" id="KW-0966">Cell projection</keyword>
<sequence>MMRALYSGVSGLRTHQTKMDVIGNNIANVNTVAYKSQTVTFQDLMYQTTQAASGANATTGTGGTNAKQIGLGVTTGAISTTITTAGATQTTNNPFDIKITGDSFFVVSDGTQRYFTKAGNFTIDSTGNLVMSTTGYNVLGWQVNDTTGEIQKATVSPLKVMATENLTSDAEATTLARYTGIVDSDSTDINSTAGEVANLDIYDSLGYKYNTTFSMHNAEGLIDSSGNTLPEGTFYMVLDDITEEESGDSVMTSSGATFGSTLTFTDSSGNTVTANNAVLVTYDPDNSGKLSAVGGTTGATTTELSFGTGTGQLKHSTISIDLSTSQMSGNSGTTTAAMKGGDADGNGEGRKLGKMIGISIGNDGKISGSYSNNDTKLLGQIAVAEFSNAAGLSKEGENLYAETLNSGSFDGIGVDVTANSGSMATGVLEMSNVDLSSEFTEMITTQRGFQANSRIITVSDTLIEELVNLKR</sequence>
<evidence type="ECO:0000256" key="2">
    <source>
        <dbReference type="ARBA" id="ARBA00009677"/>
    </source>
</evidence>
<keyword evidence="3 4" id="KW-0975">Bacterial flagellum</keyword>
<evidence type="ECO:0000256" key="1">
    <source>
        <dbReference type="ARBA" id="ARBA00004117"/>
    </source>
</evidence>
<dbReference type="NCBIfam" id="TIGR03506">
    <property type="entry name" value="FlgEFG_subfam"/>
    <property type="match status" value="1"/>
</dbReference>
<gene>
    <name evidence="9" type="ORF">C8E03_102278</name>
</gene>
<dbReference type="SUPFAM" id="SSF117143">
    <property type="entry name" value="Flagellar hook protein flgE"/>
    <property type="match status" value="1"/>
</dbReference>
<feature type="compositionally biased region" description="Polar residues" evidence="5">
    <location>
        <begin position="324"/>
        <end position="336"/>
    </location>
</feature>
<dbReference type="EMBL" id="QICS01000002">
    <property type="protein sequence ID" value="PXV93510.1"/>
    <property type="molecule type" value="Genomic_DNA"/>
</dbReference>
<feature type="domain" description="Flagellar hook protein FlgE/F/G-like D1" evidence="8">
    <location>
        <begin position="99"/>
        <end position="140"/>
    </location>
</feature>
<dbReference type="Proteomes" id="UP000247523">
    <property type="component" value="Unassembled WGS sequence"/>
</dbReference>
<comment type="function">
    <text evidence="4">A flexible structure which links the flagellar filament to the drive apparatus in the basal body.</text>
</comment>